<evidence type="ECO:0000256" key="2">
    <source>
        <dbReference type="SAM" id="SignalP"/>
    </source>
</evidence>
<proteinExistence type="predicted"/>
<protein>
    <submittedName>
        <fullName evidence="3">Uncharacterized protein</fullName>
    </submittedName>
</protein>
<evidence type="ECO:0000256" key="1">
    <source>
        <dbReference type="SAM" id="MobiDB-lite"/>
    </source>
</evidence>
<gene>
    <name evidence="3" type="ORF">BDU57DRAFT_498292</name>
</gene>
<dbReference type="AlphaFoldDB" id="A0A6A5QNS5"/>
<name>A0A6A5QNS5_AMPQU</name>
<dbReference type="EMBL" id="ML979135">
    <property type="protein sequence ID" value="KAF1917049.1"/>
    <property type="molecule type" value="Genomic_DNA"/>
</dbReference>
<keyword evidence="2" id="KW-0732">Signal</keyword>
<organism evidence="3 4">
    <name type="scientific">Ampelomyces quisqualis</name>
    <name type="common">Powdery mildew agent</name>
    <dbReference type="NCBI Taxonomy" id="50730"/>
    <lineage>
        <taxon>Eukaryota</taxon>
        <taxon>Fungi</taxon>
        <taxon>Dikarya</taxon>
        <taxon>Ascomycota</taxon>
        <taxon>Pezizomycotina</taxon>
        <taxon>Dothideomycetes</taxon>
        <taxon>Pleosporomycetidae</taxon>
        <taxon>Pleosporales</taxon>
        <taxon>Pleosporineae</taxon>
        <taxon>Phaeosphaeriaceae</taxon>
        <taxon>Ampelomyces</taxon>
    </lineage>
</organism>
<feature type="signal peptide" evidence="2">
    <location>
        <begin position="1"/>
        <end position="33"/>
    </location>
</feature>
<feature type="chain" id="PRO_5025453294" evidence="2">
    <location>
        <begin position="34"/>
        <end position="500"/>
    </location>
</feature>
<sequence length="500" mass="51805">MLAMRSDSNVGTLPLLLCHILCFCVAWIQLAHARPQTGIHMSALIPSTPVRSQVDLEGLIPSAPSNLPIPTPPYQPSQTILPQTIPTPIASASSPVKQSPLPPIPSAPVTTGPKPTPLGSFTSNASFVSDTSRLGTTGTLGMTSTDQGLRSIPPAATQVGDPDGHHEITEPNFSATKPCRTCSPIFEVTVTGWLDGPPEDQHGVSTQPIQSRVPAGLSNVLISQAPSGGNFVIGGSTTVAPGQTITVNDVPVAIQTTGGTVEVIVGTKIIPLQPPEAHSDGKSRITYAPTRLPPVLNIGTKTIIANPQTQYVVLGQTLIPDGTAITIAGTTISLAPSATAVVINGVTSSMVPNFGNIWTKSAPAFTFHDHVYTANRAGYITISPGTVLKPGGEAIIVDGTVLSLDHSGTAVVIEGSTSILQPVTTVVTLTRSVEPGGVVDGHAGYTSGDSWSKSTNRPEAQPKPISAGTSLSTSYSGSDAWFNGLLTLMWWALRYLAVAM</sequence>
<accession>A0A6A5QNS5</accession>
<dbReference type="OrthoDB" id="3642826at2759"/>
<feature type="region of interest" description="Disordered" evidence="1">
    <location>
        <begin position="440"/>
        <end position="473"/>
    </location>
</feature>
<keyword evidence="4" id="KW-1185">Reference proteome</keyword>
<evidence type="ECO:0000313" key="3">
    <source>
        <dbReference type="EMBL" id="KAF1917049.1"/>
    </source>
</evidence>
<reference evidence="3" key="1">
    <citation type="journal article" date="2020" name="Stud. Mycol.">
        <title>101 Dothideomycetes genomes: a test case for predicting lifestyles and emergence of pathogens.</title>
        <authorList>
            <person name="Haridas S."/>
            <person name="Albert R."/>
            <person name="Binder M."/>
            <person name="Bloem J."/>
            <person name="Labutti K."/>
            <person name="Salamov A."/>
            <person name="Andreopoulos B."/>
            <person name="Baker S."/>
            <person name="Barry K."/>
            <person name="Bills G."/>
            <person name="Bluhm B."/>
            <person name="Cannon C."/>
            <person name="Castanera R."/>
            <person name="Culley D."/>
            <person name="Daum C."/>
            <person name="Ezra D."/>
            <person name="Gonzalez J."/>
            <person name="Henrissat B."/>
            <person name="Kuo A."/>
            <person name="Liang C."/>
            <person name="Lipzen A."/>
            <person name="Lutzoni F."/>
            <person name="Magnuson J."/>
            <person name="Mondo S."/>
            <person name="Nolan M."/>
            <person name="Ohm R."/>
            <person name="Pangilinan J."/>
            <person name="Park H.-J."/>
            <person name="Ramirez L."/>
            <person name="Alfaro M."/>
            <person name="Sun H."/>
            <person name="Tritt A."/>
            <person name="Yoshinaga Y."/>
            <person name="Zwiers L.-H."/>
            <person name="Turgeon B."/>
            <person name="Goodwin S."/>
            <person name="Spatafora J."/>
            <person name="Crous P."/>
            <person name="Grigoriev I."/>
        </authorList>
    </citation>
    <scope>NUCLEOTIDE SEQUENCE</scope>
    <source>
        <strain evidence="3">HMLAC05119</strain>
    </source>
</reference>
<feature type="region of interest" description="Disordered" evidence="1">
    <location>
        <begin position="89"/>
        <end position="113"/>
    </location>
</feature>
<feature type="compositionally biased region" description="Polar residues" evidence="1">
    <location>
        <begin position="447"/>
        <end position="458"/>
    </location>
</feature>
<dbReference type="Proteomes" id="UP000800096">
    <property type="component" value="Unassembled WGS sequence"/>
</dbReference>
<evidence type="ECO:0000313" key="4">
    <source>
        <dbReference type="Proteomes" id="UP000800096"/>
    </source>
</evidence>